<feature type="region of interest" description="Disordered" evidence="1">
    <location>
        <begin position="1"/>
        <end position="84"/>
    </location>
</feature>
<comment type="caution">
    <text evidence="2">The sequence shown here is derived from an EMBL/GenBank/DDBJ whole genome shotgun (WGS) entry which is preliminary data.</text>
</comment>
<feature type="compositionally biased region" description="Polar residues" evidence="1">
    <location>
        <begin position="47"/>
        <end position="60"/>
    </location>
</feature>
<name>A0ABW6CGV2_RAHSY</name>
<keyword evidence="3" id="KW-1185">Reference proteome</keyword>
<dbReference type="RefSeq" id="WP_379672541.1">
    <property type="nucleotide sequence ID" value="NZ_JBHUCJ010000207.1"/>
</dbReference>
<accession>A0ABW6CGV2</accession>
<protein>
    <submittedName>
        <fullName evidence="2">Uncharacterized protein</fullName>
    </submittedName>
</protein>
<feature type="compositionally biased region" description="Polar residues" evidence="1">
    <location>
        <begin position="1"/>
        <end position="11"/>
    </location>
</feature>
<dbReference type="EMBL" id="JBHUCJ010000207">
    <property type="protein sequence ID" value="MFD3227292.1"/>
    <property type="molecule type" value="Genomic_DNA"/>
</dbReference>
<organism evidence="2 3">
    <name type="scientific">Rahnella sp. (strain Y9602)</name>
    <dbReference type="NCBI Taxonomy" id="2703885"/>
    <lineage>
        <taxon>Bacteria</taxon>
        <taxon>Pseudomonadati</taxon>
        <taxon>Pseudomonadota</taxon>
        <taxon>Gammaproteobacteria</taxon>
        <taxon>Enterobacterales</taxon>
        <taxon>Yersiniaceae</taxon>
        <taxon>Rahnella</taxon>
    </lineage>
</organism>
<evidence type="ECO:0000313" key="2">
    <source>
        <dbReference type="EMBL" id="MFD3227292.1"/>
    </source>
</evidence>
<sequence length="84" mass="9235">QVAAQRSANSETIRENGGKIEQNEMPVQTTSGILKGEHSGAVAGHQIGQTEENLKQTRFGSDSDKHDSFKEKLEKLREAQRKAS</sequence>
<feature type="non-terminal residue" evidence="2">
    <location>
        <position position="1"/>
    </location>
</feature>
<proteinExistence type="predicted"/>
<dbReference type="Proteomes" id="UP001598201">
    <property type="component" value="Unassembled WGS sequence"/>
</dbReference>
<evidence type="ECO:0000256" key="1">
    <source>
        <dbReference type="SAM" id="MobiDB-lite"/>
    </source>
</evidence>
<reference evidence="2 3" key="1">
    <citation type="submission" date="2024-09" db="EMBL/GenBank/DDBJ databases">
        <title>Genomes of Rahnella.</title>
        <authorList>
            <person name="Mnguni F.C."/>
            <person name="Shin G.Y."/>
            <person name="Coutinho T."/>
        </authorList>
    </citation>
    <scope>NUCLEOTIDE SEQUENCE [LARGE SCALE GENOMIC DNA]</scope>
    <source>
        <strain evidence="2 3">20WA0057</strain>
    </source>
</reference>
<feature type="compositionally biased region" description="Basic and acidic residues" evidence="1">
    <location>
        <begin position="61"/>
        <end position="84"/>
    </location>
</feature>
<feature type="compositionally biased region" description="Basic and acidic residues" evidence="1">
    <location>
        <begin position="12"/>
        <end position="22"/>
    </location>
</feature>
<gene>
    <name evidence="2" type="ORF">ACFPK4_27605</name>
</gene>
<evidence type="ECO:0000313" key="3">
    <source>
        <dbReference type="Proteomes" id="UP001598201"/>
    </source>
</evidence>